<dbReference type="InterPro" id="IPR045886">
    <property type="entry name" value="ThiF/MoeB/HesA"/>
</dbReference>
<dbReference type="Gene3D" id="3.40.50.720">
    <property type="entry name" value="NAD(P)-binding Rossmann-like Domain"/>
    <property type="match status" value="1"/>
</dbReference>
<evidence type="ECO:0000313" key="2">
    <source>
        <dbReference type="EMBL" id="STP28232.1"/>
    </source>
</evidence>
<proteinExistence type="predicted"/>
<protein>
    <submittedName>
        <fullName evidence="2">HesA/MoeB/ThiF family protein</fullName>
        <ecNumber evidence="2">2.7.7.73</ecNumber>
    </submittedName>
</protein>
<keyword evidence="2" id="KW-0808">Transferase</keyword>
<organism evidence="2 3">
    <name type="scientific">Enterococcus durans</name>
    <dbReference type="NCBI Taxonomy" id="53345"/>
    <lineage>
        <taxon>Bacteria</taxon>
        <taxon>Bacillati</taxon>
        <taxon>Bacillota</taxon>
        <taxon>Bacilli</taxon>
        <taxon>Lactobacillales</taxon>
        <taxon>Enterococcaceae</taxon>
        <taxon>Enterococcus</taxon>
    </lineage>
</organism>
<dbReference type="GO" id="GO:0005737">
    <property type="term" value="C:cytoplasm"/>
    <property type="evidence" value="ECO:0007669"/>
    <property type="project" value="TreeGrafter"/>
</dbReference>
<dbReference type="PANTHER" id="PTHR10953:SF102">
    <property type="entry name" value="ADENYLYLTRANSFERASE AND SULFURTRANSFERASE MOCS3"/>
    <property type="match status" value="1"/>
</dbReference>
<dbReference type="GO" id="GO:0008641">
    <property type="term" value="F:ubiquitin-like modifier activating enzyme activity"/>
    <property type="evidence" value="ECO:0007669"/>
    <property type="project" value="InterPro"/>
</dbReference>
<dbReference type="Pfam" id="PF00899">
    <property type="entry name" value="ThiF"/>
    <property type="match status" value="1"/>
</dbReference>
<dbReference type="RefSeq" id="WP_115234620.1">
    <property type="nucleotide sequence ID" value="NZ_UGIF01000002.1"/>
</dbReference>
<keyword evidence="2" id="KW-0548">Nucleotidyltransferase</keyword>
<dbReference type="AlphaFoldDB" id="A0A377KHB8"/>
<dbReference type="Proteomes" id="UP000254070">
    <property type="component" value="Unassembled WGS sequence"/>
</dbReference>
<dbReference type="GO" id="GO:0032446">
    <property type="term" value="P:protein modification by small protein conjugation"/>
    <property type="evidence" value="ECO:0007669"/>
    <property type="project" value="TreeGrafter"/>
</dbReference>
<dbReference type="GO" id="GO:0004792">
    <property type="term" value="F:thiosulfate-cyanide sulfurtransferase activity"/>
    <property type="evidence" value="ECO:0007669"/>
    <property type="project" value="TreeGrafter"/>
</dbReference>
<name>A0A377KHB8_9ENTE</name>
<evidence type="ECO:0000313" key="3">
    <source>
        <dbReference type="Proteomes" id="UP000254070"/>
    </source>
</evidence>
<dbReference type="EC" id="2.7.7.73" evidence="2"/>
<reference evidence="2 3" key="1">
    <citation type="submission" date="2018-06" db="EMBL/GenBank/DDBJ databases">
        <authorList>
            <consortium name="Pathogen Informatics"/>
            <person name="Doyle S."/>
        </authorList>
    </citation>
    <scope>NUCLEOTIDE SEQUENCE [LARGE SCALE GENOMIC DNA]</scope>
    <source>
        <strain evidence="2 3">NCTC8129</strain>
    </source>
</reference>
<dbReference type="EMBL" id="UGIF01000002">
    <property type="protein sequence ID" value="STP28232.1"/>
    <property type="molecule type" value="Genomic_DNA"/>
</dbReference>
<accession>A0A377KHB8</accession>
<dbReference type="InterPro" id="IPR035985">
    <property type="entry name" value="Ubiquitin-activating_enz"/>
</dbReference>
<gene>
    <name evidence="2" type="primary">thiF</name>
    <name evidence="2" type="ORF">NCTC8129_00349</name>
</gene>
<sequence length="380" mass="43013">MNYIRPRIKPIYPVYRLDDRCFRVGAQLGITVEFGDPDGKLFSLATKLNGQLIDEVVRAVKVEFPELTKDDILSGINLLDEQGVLEETLPEETDKERYLPNISYFSRFIGTGGNRFEVQRKIHESTILLLGLGGGGSNILTLLAGLGPKKIIIIDYDCVELSNLGRQFLFREADVGKLKTEVAKQAINEMNSDVEIEVHNQKIKNPSDTLEYIEGVDLVICAIDEPPFVIHRVVNKMIVDANIPCVFGASQVSRGRIYTVIPYVTGCFDCLNLNFSKNDPKFLDQFVGFRKINFDPPSIAYGPGMFQLVSSIVDEVVRVLTYYAKPQSLGTQFEINYEDGSSFTHHTWPRFRDECPTCGNGKVDDWEIFKYYEEKATDYE</sequence>
<evidence type="ECO:0000259" key="1">
    <source>
        <dbReference type="Pfam" id="PF00899"/>
    </source>
</evidence>
<feature type="domain" description="THIF-type NAD/FAD binding fold" evidence="1">
    <location>
        <begin position="113"/>
        <end position="356"/>
    </location>
</feature>
<dbReference type="GO" id="GO:0016779">
    <property type="term" value="F:nucleotidyltransferase activity"/>
    <property type="evidence" value="ECO:0007669"/>
    <property type="project" value="UniProtKB-KW"/>
</dbReference>
<dbReference type="InterPro" id="IPR000594">
    <property type="entry name" value="ThiF_NAD_FAD-bd"/>
</dbReference>
<dbReference type="PANTHER" id="PTHR10953">
    <property type="entry name" value="UBIQUITIN-ACTIVATING ENZYME E1"/>
    <property type="match status" value="1"/>
</dbReference>
<dbReference type="SUPFAM" id="SSF69572">
    <property type="entry name" value="Activating enzymes of the ubiquitin-like proteins"/>
    <property type="match status" value="1"/>
</dbReference>